<sequence>MFLSGIADEAADSIDGQIAAHKELGWDHIEIRNIGRKNLTDVDDAVFDAVEKKLGEAKMKVVCFASQIANWSRKITGDFSVDVEELKRAIPRMKRLGTRYIRIMSYPNDNCTDAFWRKEVIKRIKELVRIAEDGGVVLAHENCSGWGGLNAEEALDLTESVNSPAFKWILDTGNKPHRSGTIYDIYKKVRGYVEHVHIKDYKGEKGDQFVFPGEGEGEVKKILKELIASGYNGGFSIEPHMAAVAHTGKEAEDKMAAYKLYIEYGRRAEKLLKEISL</sequence>
<dbReference type="InterPro" id="IPR013022">
    <property type="entry name" value="Xyl_isomerase-like_TIM-brl"/>
</dbReference>
<proteinExistence type="predicted"/>
<protein>
    <submittedName>
        <fullName evidence="2">Sugar phosphate isomerase/epimerase</fullName>
    </submittedName>
</protein>
<name>A0A2M7SBF0_9BACT</name>
<dbReference type="PANTHER" id="PTHR12110">
    <property type="entry name" value="HYDROXYPYRUVATE ISOMERASE"/>
    <property type="match status" value="1"/>
</dbReference>
<dbReference type="AlphaFoldDB" id="A0A2M7SBF0"/>
<dbReference type="InterPro" id="IPR050312">
    <property type="entry name" value="IolE/XylAMocC-like"/>
</dbReference>
<accession>A0A2M7SBF0</accession>
<gene>
    <name evidence="2" type="ORF">COY52_05900</name>
</gene>
<comment type="caution">
    <text evidence="2">The sequence shown here is derived from an EMBL/GenBank/DDBJ whole genome shotgun (WGS) entry which is preliminary data.</text>
</comment>
<dbReference type="Gene3D" id="3.20.20.150">
    <property type="entry name" value="Divalent-metal-dependent TIM barrel enzymes"/>
    <property type="match status" value="1"/>
</dbReference>
<feature type="domain" description="Xylose isomerase-like TIM barrel" evidence="1">
    <location>
        <begin position="19"/>
        <end position="254"/>
    </location>
</feature>
<dbReference type="InterPro" id="IPR036237">
    <property type="entry name" value="Xyl_isomerase-like_sf"/>
</dbReference>
<dbReference type="SUPFAM" id="SSF51658">
    <property type="entry name" value="Xylose isomerase-like"/>
    <property type="match status" value="1"/>
</dbReference>
<dbReference type="GO" id="GO:0016853">
    <property type="term" value="F:isomerase activity"/>
    <property type="evidence" value="ECO:0007669"/>
    <property type="project" value="UniProtKB-KW"/>
</dbReference>
<keyword evidence="2" id="KW-0413">Isomerase</keyword>
<organism evidence="2 3">
    <name type="scientific">Candidatus Desantisbacteria bacterium CG_4_10_14_0_8_um_filter_48_22</name>
    <dbReference type="NCBI Taxonomy" id="1974543"/>
    <lineage>
        <taxon>Bacteria</taxon>
        <taxon>Candidatus Desantisiibacteriota</taxon>
    </lineage>
</organism>
<evidence type="ECO:0000313" key="3">
    <source>
        <dbReference type="Proteomes" id="UP000229307"/>
    </source>
</evidence>
<reference evidence="3" key="1">
    <citation type="submission" date="2017-09" db="EMBL/GenBank/DDBJ databases">
        <title>Depth-based differentiation of microbial function through sediment-hosted aquifers and enrichment of novel symbionts in the deep terrestrial subsurface.</title>
        <authorList>
            <person name="Probst A.J."/>
            <person name="Ladd B."/>
            <person name="Jarett J.K."/>
            <person name="Geller-Mcgrath D.E."/>
            <person name="Sieber C.M.K."/>
            <person name="Emerson J.B."/>
            <person name="Anantharaman K."/>
            <person name="Thomas B.C."/>
            <person name="Malmstrom R."/>
            <person name="Stieglmeier M."/>
            <person name="Klingl A."/>
            <person name="Woyke T."/>
            <person name="Ryan C.M."/>
            <person name="Banfield J.F."/>
        </authorList>
    </citation>
    <scope>NUCLEOTIDE SEQUENCE [LARGE SCALE GENOMIC DNA]</scope>
</reference>
<evidence type="ECO:0000259" key="1">
    <source>
        <dbReference type="Pfam" id="PF01261"/>
    </source>
</evidence>
<evidence type="ECO:0000313" key="2">
    <source>
        <dbReference type="EMBL" id="PIZ16862.1"/>
    </source>
</evidence>
<dbReference type="Proteomes" id="UP000229307">
    <property type="component" value="Unassembled WGS sequence"/>
</dbReference>
<dbReference type="Pfam" id="PF01261">
    <property type="entry name" value="AP_endonuc_2"/>
    <property type="match status" value="1"/>
</dbReference>
<dbReference type="EMBL" id="PFMR01000161">
    <property type="protein sequence ID" value="PIZ16862.1"/>
    <property type="molecule type" value="Genomic_DNA"/>
</dbReference>